<dbReference type="EMBL" id="FRDN01000009">
    <property type="protein sequence ID" value="SHN77230.1"/>
    <property type="molecule type" value="Genomic_DNA"/>
</dbReference>
<organism evidence="1 2">
    <name type="scientific">Desulfitobacterium chlororespirans DSM 11544</name>
    <dbReference type="NCBI Taxonomy" id="1121395"/>
    <lineage>
        <taxon>Bacteria</taxon>
        <taxon>Bacillati</taxon>
        <taxon>Bacillota</taxon>
        <taxon>Clostridia</taxon>
        <taxon>Eubacteriales</taxon>
        <taxon>Desulfitobacteriaceae</taxon>
        <taxon>Desulfitobacterium</taxon>
    </lineage>
</organism>
<gene>
    <name evidence="1" type="ORF">SAMN02745215_02859</name>
</gene>
<keyword evidence="2" id="KW-1185">Reference proteome</keyword>
<evidence type="ECO:0000313" key="1">
    <source>
        <dbReference type="EMBL" id="SHN77230.1"/>
    </source>
</evidence>
<evidence type="ECO:0000313" key="2">
    <source>
        <dbReference type="Proteomes" id="UP000184010"/>
    </source>
</evidence>
<dbReference type="RefSeq" id="WP_072773231.1">
    <property type="nucleotide sequence ID" value="NZ_FRDN01000009.1"/>
</dbReference>
<sequence length="109" mass="12114">MEIKLIKPLTLEDKEVKTIDLKLDELTGEDILQTDLEIRAGGDPRGFDNVYNQNVLLIIASKASGIITDDLKKLSAPDFLEVTFTVRNFLMGLLARPEEPESSAEPTLN</sequence>
<dbReference type="Pfam" id="PF10109">
    <property type="entry name" value="Phage_TAC_7"/>
    <property type="match status" value="1"/>
</dbReference>
<dbReference type="AlphaFoldDB" id="A0A1M7U308"/>
<dbReference type="InterPro" id="IPR019289">
    <property type="entry name" value="Phage_tail_E/E"/>
</dbReference>
<proteinExistence type="predicted"/>
<dbReference type="STRING" id="1121395.SAMN02745215_02859"/>
<accession>A0A1M7U308</accession>
<reference evidence="2" key="1">
    <citation type="submission" date="2016-12" db="EMBL/GenBank/DDBJ databases">
        <authorList>
            <person name="Varghese N."/>
            <person name="Submissions S."/>
        </authorList>
    </citation>
    <scope>NUCLEOTIDE SEQUENCE [LARGE SCALE GENOMIC DNA]</scope>
    <source>
        <strain evidence="2">DSM 11544</strain>
    </source>
</reference>
<name>A0A1M7U308_9FIRM</name>
<dbReference type="Proteomes" id="UP000184010">
    <property type="component" value="Unassembled WGS sequence"/>
</dbReference>
<protein>
    <submittedName>
        <fullName evidence="1">Phage tail assembly chaperone protein, E, or 41 or 14</fullName>
    </submittedName>
</protein>